<dbReference type="Pfam" id="PF10229">
    <property type="entry name" value="MMADHC"/>
    <property type="match status" value="1"/>
</dbReference>
<accession>A0ABV4XHJ1</accession>
<dbReference type="Proteomes" id="UP001576774">
    <property type="component" value="Unassembled WGS sequence"/>
</dbReference>
<dbReference type="InterPro" id="IPR019362">
    <property type="entry name" value="MMADHC"/>
</dbReference>
<dbReference type="PANTHER" id="PTHR13192:SF3">
    <property type="entry name" value="COBALAMIN TRAFFICKING PROTEIN CBLD"/>
    <property type="match status" value="1"/>
</dbReference>
<name>A0ABV4XHJ1_9CYAN</name>
<comment type="caution">
    <text evidence="1">The sequence shown here is derived from an EMBL/GenBank/DDBJ whole genome shotgun (WGS) entry which is preliminary data.</text>
</comment>
<dbReference type="PANTHER" id="PTHR13192">
    <property type="entry name" value="MY011 PROTEIN"/>
    <property type="match status" value="1"/>
</dbReference>
<reference evidence="1 2" key="1">
    <citation type="submission" date="2024-09" db="EMBL/GenBank/DDBJ databases">
        <title>Floridaenema gen nov. (Aerosakkonemataceae, Aerosakkonematales ord. nov., Cyanobacteria) from benthic tropical and subtropical fresh waters, with the description of four new species.</title>
        <authorList>
            <person name="Moretto J.A."/>
            <person name="Berthold D.E."/>
            <person name="Lefler F.W."/>
            <person name="Huang I.-S."/>
            <person name="Laughinghouse H. IV."/>
        </authorList>
    </citation>
    <scope>NUCLEOTIDE SEQUENCE [LARGE SCALE GENOMIC DNA]</scope>
    <source>
        <strain evidence="1 2">BLCC-F46</strain>
    </source>
</reference>
<organism evidence="1 2">
    <name type="scientific">Floridaenema aerugineum BLCC-F46</name>
    <dbReference type="NCBI Taxonomy" id="3153654"/>
    <lineage>
        <taxon>Bacteria</taxon>
        <taxon>Bacillati</taxon>
        <taxon>Cyanobacteriota</taxon>
        <taxon>Cyanophyceae</taxon>
        <taxon>Oscillatoriophycideae</taxon>
        <taxon>Aerosakkonematales</taxon>
        <taxon>Aerosakkonemataceae</taxon>
        <taxon>Floridanema</taxon>
        <taxon>Floridanema aerugineum</taxon>
    </lineage>
</organism>
<gene>
    <name evidence="1" type="ORF">ACE1CC_36030</name>
</gene>
<sequence>MEYINDSGEYKALYLEQMNTTQQGNLINLTTQTGQGVEIYIRQPSSFMVQNLERVIPDWNLPVLWVVVVLQQSRYQMLESTDHIEREKERLREKFMRFGFDLAFDLRDRGFLADLIDPRTGYPLLSRIGEIRHDDTAAVEALLGFPVIQNNCRVLEHPNWGTAVYPSILMSSASPKTIKPVLKKVATQHGWKTLKTELQLSISGV</sequence>
<dbReference type="EMBL" id="JBHFNQ010000268">
    <property type="protein sequence ID" value="MFB2882287.1"/>
    <property type="molecule type" value="Genomic_DNA"/>
</dbReference>
<dbReference type="RefSeq" id="WP_413275240.1">
    <property type="nucleotide sequence ID" value="NZ_JBHFNQ010000268.1"/>
</dbReference>
<proteinExistence type="predicted"/>
<evidence type="ECO:0000313" key="1">
    <source>
        <dbReference type="EMBL" id="MFB2882287.1"/>
    </source>
</evidence>
<evidence type="ECO:0000313" key="2">
    <source>
        <dbReference type="Proteomes" id="UP001576774"/>
    </source>
</evidence>
<protein>
    <submittedName>
        <fullName evidence="1">Methylmalonic aciduria and homocystinuria type D protein</fullName>
    </submittedName>
</protein>
<keyword evidence="2" id="KW-1185">Reference proteome</keyword>